<comment type="caution">
    <text evidence="1">The sequence shown here is derived from an EMBL/GenBank/DDBJ whole genome shotgun (WGS) entry which is preliminary data.</text>
</comment>
<name>A0A1A2Y0K2_MYCSD</name>
<sequence>MDVISTAALHPGISRSNLAFFAEQRDLIQEWLDEAPVGVPLQEASDDLVTHLAALAKWSPAPYLSLVTKVLHRKRPELIPLVDRHIVDHYRPLTGQRRAEAAWPRLLHEIQADLQGPAGTALAGWAGQIGSETGVSVSALRILDIAVWMDGER</sequence>
<reference evidence="2" key="1">
    <citation type="submission" date="2016-06" db="EMBL/GenBank/DDBJ databases">
        <authorList>
            <person name="Sutton G."/>
            <person name="Brinkac L."/>
            <person name="Sanka R."/>
            <person name="Adams M."/>
            <person name="Lau E."/>
            <person name="Sam S."/>
            <person name="Sreng N."/>
            <person name="Him V."/>
            <person name="Kerleguer A."/>
            <person name="Cheng S."/>
        </authorList>
    </citation>
    <scope>NUCLEOTIDE SEQUENCE [LARGE SCALE GENOMIC DNA]</scope>
    <source>
        <strain evidence="2">E1876</strain>
    </source>
</reference>
<dbReference type="Pfam" id="PF19827">
    <property type="entry name" value="DUF6308"/>
    <property type="match status" value="1"/>
</dbReference>
<proteinExistence type="predicted"/>
<dbReference type="EMBL" id="LZKG01000065">
    <property type="protein sequence ID" value="OBI30918.1"/>
    <property type="molecule type" value="Genomic_DNA"/>
</dbReference>
<organism evidence="1 2">
    <name type="scientific">Mycolicibacter sinensis (strain JDM601)</name>
    <name type="common">Mycobacterium sinense</name>
    <dbReference type="NCBI Taxonomy" id="875328"/>
    <lineage>
        <taxon>Bacteria</taxon>
        <taxon>Bacillati</taxon>
        <taxon>Actinomycetota</taxon>
        <taxon>Actinomycetes</taxon>
        <taxon>Mycobacteriales</taxon>
        <taxon>Mycobacteriaceae</taxon>
        <taxon>Mycolicibacter</taxon>
    </lineage>
</organism>
<accession>A0A1A2Y0K2</accession>
<dbReference type="InterPro" id="IPR046275">
    <property type="entry name" value="DUF6308"/>
</dbReference>
<protein>
    <submittedName>
        <fullName evidence="1">Uncharacterized protein</fullName>
    </submittedName>
</protein>
<evidence type="ECO:0000313" key="2">
    <source>
        <dbReference type="Proteomes" id="UP000093943"/>
    </source>
</evidence>
<dbReference type="AlphaFoldDB" id="A0A1A2Y0K2"/>
<evidence type="ECO:0000313" key="1">
    <source>
        <dbReference type="EMBL" id="OBI30918.1"/>
    </source>
</evidence>
<dbReference type="Proteomes" id="UP000093943">
    <property type="component" value="Unassembled WGS sequence"/>
</dbReference>
<gene>
    <name evidence="1" type="ORF">A5710_19215</name>
</gene>